<reference evidence="2 3" key="1">
    <citation type="submission" date="2020-10" db="EMBL/GenBank/DDBJ databases">
        <title>Sequencing the genomes of 1000 actinobacteria strains.</title>
        <authorList>
            <person name="Klenk H.-P."/>
        </authorList>
    </citation>
    <scope>NUCLEOTIDE SEQUENCE [LARGE SCALE GENOMIC DNA]</scope>
    <source>
        <strain evidence="2 3">DSM 46661</strain>
    </source>
</reference>
<evidence type="ECO:0000313" key="2">
    <source>
        <dbReference type="EMBL" id="MBE1581271.1"/>
    </source>
</evidence>
<proteinExistence type="predicted"/>
<protein>
    <submittedName>
        <fullName evidence="2">Uncharacterized protein</fullName>
    </submittedName>
</protein>
<accession>A0ABR9LKR6</accession>
<keyword evidence="1" id="KW-1133">Transmembrane helix</keyword>
<gene>
    <name evidence="2" type="ORF">H4W30_008352</name>
</gene>
<feature type="transmembrane region" description="Helical" evidence="1">
    <location>
        <begin position="48"/>
        <end position="70"/>
    </location>
</feature>
<dbReference type="EMBL" id="JADBEJ010000008">
    <property type="protein sequence ID" value="MBE1581271.1"/>
    <property type="molecule type" value="Genomic_DNA"/>
</dbReference>
<dbReference type="Proteomes" id="UP000656548">
    <property type="component" value="Unassembled WGS sequence"/>
</dbReference>
<keyword evidence="3" id="KW-1185">Reference proteome</keyword>
<sequence>MSELEEPGYSAKSGLNIRWSSLTLSLAIFASACLGTLVVVASVQKADALSTVALALAVLAFAAQLIVSMLQSSAGAQQLVQTERVNSSTQAALADIRATSNSVLSNQRDLFGEVLRAALKEKVPSVAREVAEDSAEDPTNEGLISEELEEKLTRAIDRTFSQISRRNQSVEPHEPRKRSAHPMYGILRTYPGEVEGRMAVELLRRLTQLEAMRVGDFARRFHDLARQGLAPRTSLIRSADQPLPGSLLSLAEKGVVVVSEGSHLADSVRYNIRFTDLGNDIARFVTAVGPPPEWLTGLLMENGESGK</sequence>
<evidence type="ECO:0000256" key="1">
    <source>
        <dbReference type="SAM" id="Phobius"/>
    </source>
</evidence>
<name>A0ABR9LKR6_9PSEU</name>
<organism evidence="2 3">
    <name type="scientific">Amycolatopsis roodepoortensis</name>
    <dbReference type="NCBI Taxonomy" id="700274"/>
    <lineage>
        <taxon>Bacteria</taxon>
        <taxon>Bacillati</taxon>
        <taxon>Actinomycetota</taxon>
        <taxon>Actinomycetes</taxon>
        <taxon>Pseudonocardiales</taxon>
        <taxon>Pseudonocardiaceae</taxon>
        <taxon>Amycolatopsis</taxon>
    </lineage>
</organism>
<comment type="caution">
    <text evidence="2">The sequence shown here is derived from an EMBL/GenBank/DDBJ whole genome shotgun (WGS) entry which is preliminary data.</text>
</comment>
<feature type="transmembrane region" description="Helical" evidence="1">
    <location>
        <begin position="20"/>
        <end position="41"/>
    </location>
</feature>
<keyword evidence="1" id="KW-0472">Membrane</keyword>
<evidence type="ECO:0000313" key="3">
    <source>
        <dbReference type="Proteomes" id="UP000656548"/>
    </source>
</evidence>
<keyword evidence="1" id="KW-0812">Transmembrane</keyword>